<dbReference type="EMBL" id="UOFW01000170">
    <property type="protein sequence ID" value="VAX06621.1"/>
    <property type="molecule type" value="Genomic_DNA"/>
</dbReference>
<gene>
    <name evidence="1" type="ORF">MNBD_ALPHA03-124</name>
</gene>
<dbReference type="AlphaFoldDB" id="A0A3B1AXX1"/>
<name>A0A3B1AXX1_9ZZZZ</name>
<proteinExistence type="predicted"/>
<reference evidence="1" key="1">
    <citation type="submission" date="2018-06" db="EMBL/GenBank/DDBJ databases">
        <authorList>
            <person name="Zhirakovskaya E."/>
        </authorList>
    </citation>
    <scope>NUCLEOTIDE SEQUENCE</scope>
</reference>
<evidence type="ECO:0000313" key="1">
    <source>
        <dbReference type="EMBL" id="VAX06621.1"/>
    </source>
</evidence>
<accession>A0A3B1AXX1</accession>
<organism evidence="1">
    <name type="scientific">hydrothermal vent metagenome</name>
    <dbReference type="NCBI Taxonomy" id="652676"/>
    <lineage>
        <taxon>unclassified sequences</taxon>
        <taxon>metagenomes</taxon>
        <taxon>ecological metagenomes</taxon>
    </lineage>
</organism>
<sequence length="189" mass="22008">MKYRKYIYGFLLAAFIFPSSALAFYKPTRVLLPQLFGVECLTKKICIDDRAQLAEAEALRAEAIDFVTEKVGRISQVPRFIFCSTAACANRFGQYRTAAYNVGTFGIVIRTKGWKKHFVRHELIHHLQNERLGSINAFLFKPKWFLEGMAYSLSQDPRRPIPAAQLEKYRRDFEHWHDGSDIWKRAEQL</sequence>
<protein>
    <submittedName>
        <fullName evidence="1">Uncharacterized protein</fullName>
    </submittedName>
</protein>